<evidence type="ECO:0000313" key="4">
    <source>
        <dbReference type="Proteomes" id="UP000001514"/>
    </source>
</evidence>
<protein>
    <recommendedName>
        <fullName evidence="2">Fe2OG dioxygenase domain-containing protein</fullName>
    </recommendedName>
</protein>
<comment type="similarity">
    <text evidence="1">Belongs to the alkB family.</text>
</comment>
<proteinExistence type="inferred from homology"/>
<organism evidence="4">
    <name type="scientific">Selaginella moellendorffii</name>
    <name type="common">Spikemoss</name>
    <dbReference type="NCBI Taxonomy" id="88036"/>
    <lineage>
        <taxon>Eukaryota</taxon>
        <taxon>Viridiplantae</taxon>
        <taxon>Streptophyta</taxon>
        <taxon>Embryophyta</taxon>
        <taxon>Tracheophyta</taxon>
        <taxon>Lycopodiopsida</taxon>
        <taxon>Selaginellales</taxon>
        <taxon>Selaginellaceae</taxon>
        <taxon>Selaginella</taxon>
    </lineage>
</organism>
<dbReference type="Proteomes" id="UP000001514">
    <property type="component" value="Unassembled WGS sequence"/>
</dbReference>
<dbReference type="GO" id="GO:0005759">
    <property type="term" value="C:mitochondrial matrix"/>
    <property type="evidence" value="ECO:0000318"/>
    <property type="project" value="GO_Central"/>
</dbReference>
<dbReference type="InterPro" id="IPR027450">
    <property type="entry name" value="AlkB-like"/>
</dbReference>
<name>D8R2E8_SELML</name>
<dbReference type="KEGG" id="smo:SELMODRAFT_230539"/>
<dbReference type="EMBL" id="GL377570">
    <property type="protein sequence ID" value="EFJ34055.1"/>
    <property type="molecule type" value="Genomic_DNA"/>
</dbReference>
<reference evidence="3 4" key="1">
    <citation type="journal article" date="2011" name="Science">
        <title>The Selaginella genome identifies genetic changes associated with the evolution of vascular plants.</title>
        <authorList>
            <person name="Banks J.A."/>
            <person name="Nishiyama T."/>
            <person name="Hasebe M."/>
            <person name="Bowman J.L."/>
            <person name="Gribskov M."/>
            <person name="dePamphilis C."/>
            <person name="Albert V.A."/>
            <person name="Aono N."/>
            <person name="Aoyama T."/>
            <person name="Ambrose B.A."/>
            <person name="Ashton N.W."/>
            <person name="Axtell M.J."/>
            <person name="Barker E."/>
            <person name="Barker M.S."/>
            <person name="Bennetzen J.L."/>
            <person name="Bonawitz N.D."/>
            <person name="Chapple C."/>
            <person name="Cheng C."/>
            <person name="Correa L.G."/>
            <person name="Dacre M."/>
            <person name="DeBarry J."/>
            <person name="Dreyer I."/>
            <person name="Elias M."/>
            <person name="Engstrom E.M."/>
            <person name="Estelle M."/>
            <person name="Feng L."/>
            <person name="Finet C."/>
            <person name="Floyd S.K."/>
            <person name="Frommer W.B."/>
            <person name="Fujita T."/>
            <person name="Gramzow L."/>
            <person name="Gutensohn M."/>
            <person name="Harholt J."/>
            <person name="Hattori M."/>
            <person name="Heyl A."/>
            <person name="Hirai T."/>
            <person name="Hiwatashi Y."/>
            <person name="Ishikawa M."/>
            <person name="Iwata M."/>
            <person name="Karol K.G."/>
            <person name="Koehler B."/>
            <person name="Kolukisaoglu U."/>
            <person name="Kubo M."/>
            <person name="Kurata T."/>
            <person name="Lalonde S."/>
            <person name="Li K."/>
            <person name="Li Y."/>
            <person name="Litt A."/>
            <person name="Lyons E."/>
            <person name="Manning G."/>
            <person name="Maruyama T."/>
            <person name="Michael T.P."/>
            <person name="Mikami K."/>
            <person name="Miyazaki S."/>
            <person name="Morinaga S."/>
            <person name="Murata T."/>
            <person name="Mueller-Roeber B."/>
            <person name="Nelson D.R."/>
            <person name="Obara M."/>
            <person name="Oguri Y."/>
            <person name="Olmstead R.G."/>
            <person name="Onodera N."/>
            <person name="Petersen B.L."/>
            <person name="Pils B."/>
            <person name="Prigge M."/>
            <person name="Rensing S.A."/>
            <person name="Riano-Pachon D.M."/>
            <person name="Roberts A.W."/>
            <person name="Sato Y."/>
            <person name="Scheller H.V."/>
            <person name="Schulz B."/>
            <person name="Schulz C."/>
            <person name="Shakirov E.V."/>
            <person name="Shibagaki N."/>
            <person name="Shinohara N."/>
            <person name="Shippen D.E."/>
            <person name="Soerensen I."/>
            <person name="Sotooka R."/>
            <person name="Sugimoto N."/>
            <person name="Sugita M."/>
            <person name="Sumikawa N."/>
            <person name="Tanurdzic M."/>
            <person name="Theissen G."/>
            <person name="Ulvskov P."/>
            <person name="Wakazuki S."/>
            <person name="Weng J.K."/>
            <person name="Willats W.W."/>
            <person name="Wipf D."/>
            <person name="Wolf P.G."/>
            <person name="Yang L."/>
            <person name="Zimmer A.D."/>
            <person name="Zhu Q."/>
            <person name="Mitros T."/>
            <person name="Hellsten U."/>
            <person name="Loque D."/>
            <person name="Otillar R."/>
            <person name="Salamov A."/>
            <person name="Schmutz J."/>
            <person name="Shapiro H."/>
            <person name="Lindquist E."/>
            <person name="Lucas S."/>
            <person name="Rokhsar D."/>
            <person name="Grigoriev I.V."/>
        </authorList>
    </citation>
    <scope>NUCLEOTIDE SEQUENCE [LARGE SCALE GENOMIC DNA]</scope>
</reference>
<dbReference type="OMA" id="LESECVM"/>
<sequence length="207" mass="23539">MIVARMGSSPRGKQWEHVEEVEGLWICRDFLSNHEQQELIDDIEAVESWFTNPNENQAMRFGGLPLWALNLSALVHSCVLEEQLSKRSKILAREVISREPLFDQMIVNSYKPLEGIGAHVDLLRFEDGIVILSLVSSRVMTFKSCEDGSRKVGVLLRPGDLLVMSGEARYGWTHEINTNPAQQIWDGVPVPQESRISVTLRRLCRQN</sequence>
<dbReference type="InParanoid" id="D8R2E8"/>
<dbReference type="HOGENOM" id="CLU_089481_0_0_1"/>
<dbReference type="FunCoup" id="D8R2E8">
    <property type="interactions" value="203"/>
</dbReference>
<dbReference type="Gramene" id="EFJ34055">
    <property type="protein sequence ID" value="EFJ34055"/>
    <property type="gene ID" value="SELMODRAFT_230539"/>
</dbReference>
<evidence type="ECO:0000256" key="1">
    <source>
        <dbReference type="ARBA" id="ARBA00007879"/>
    </source>
</evidence>
<dbReference type="PANTHER" id="PTHR21052:SF0">
    <property type="entry name" value="ALPHA-KETOGLUTARATE-DEPENDENT DIOXYGENASE ALKB HOMOLOG 7, MITOCHONDRIAL"/>
    <property type="match status" value="1"/>
</dbReference>
<accession>D8R2E8</accession>
<feature type="domain" description="Fe2OG dioxygenase" evidence="2">
    <location>
        <begin position="101"/>
        <end position="204"/>
    </location>
</feature>
<dbReference type="PROSITE" id="PS51471">
    <property type="entry name" value="FE2OG_OXY"/>
    <property type="match status" value="1"/>
</dbReference>
<dbReference type="InterPro" id="IPR005123">
    <property type="entry name" value="Oxoglu/Fe-dep_dioxygenase_dom"/>
</dbReference>
<dbReference type="GO" id="GO:0006631">
    <property type="term" value="P:fatty acid metabolic process"/>
    <property type="evidence" value="ECO:0000318"/>
    <property type="project" value="GO_Central"/>
</dbReference>
<dbReference type="PANTHER" id="PTHR21052">
    <property type="entry name" value="SPERMATOGENESIS ASSOCIATED 11-RELATED"/>
    <property type="match status" value="1"/>
</dbReference>
<dbReference type="InterPro" id="IPR032870">
    <property type="entry name" value="ALKBH7-like"/>
</dbReference>
<dbReference type="AlphaFoldDB" id="D8R2E8"/>
<keyword evidence="4" id="KW-1185">Reference proteome</keyword>
<dbReference type="eggNOG" id="KOG4176">
    <property type="taxonomic scope" value="Eukaryota"/>
</dbReference>
<dbReference type="GO" id="GO:0006974">
    <property type="term" value="P:DNA damage response"/>
    <property type="evidence" value="ECO:0007669"/>
    <property type="project" value="InterPro"/>
</dbReference>
<dbReference type="Gene3D" id="2.60.120.590">
    <property type="entry name" value="Alpha-ketoglutarate-dependent dioxygenase AlkB-like"/>
    <property type="match status" value="1"/>
</dbReference>
<dbReference type="SUPFAM" id="SSF51197">
    <property type="entry name" value="Clavaminate synthase-like"/>
    <property type="match status" value="1"/>
</dbReference>
<evidence type="ECO:0000313" key="3">
    <source>
        <dbReference type="EMBL" id="EFJ34055.1"/>
    </source>
</evidence>
<evidence type="ECO:0000259" key="2">
    <source>
        <dbReference type="PROSITE" id="PS51471"/>
    </source>
</evidence>
<dbReference type="InterPro" id="IPR037151">
    <property type="entry name" value="AlkB-like_sf"/>
</dbReference>
<dbReference type="SMR" id="D8R2E8"/>
<gene>
    <name evidence="3" type="ORF">SELMODRAFT_230539</name>
</gene>
<dbReference type="Pfam" id="PF13532">
    <property type="entry name" value="2OG-FeII_Oxy_2"/>
    <property type="match status" value="1"/>
</dbReference>